<dbReference type="GO" id="GO:0005829">
    <property type="term" value="C:cytosol"/>
    <property type="evidence" value="ECO:0007669"/>
    <property type="project" value="UniProtKB-SubCell"/>
</dbReference>
<evidence type="ECO:0000256" key="9">
    <source>
        <dbReference type="SAM" id="MobiDB-lite"/>
    </source>
</evidence>
<dbReference type="GO" id="GO:0031267">
    <property type="term" value="F:small GTPase binding"/>
    <property type="evidence" value="ECO:0007669"/>
    <property type="project" value="TreeGrafter"/>
</dbReference>
<evidence type="ECO:0000313" key="12">
    <source>
        <dbReference type="Proteomes" id="UP000824540"/>
    </source>
</evidence>
<feature type="compositionally biased region" description="Acidic residues" evidence="9">
    <location>
        <begin position="138"/>
        <end position="160"/>
    </location>
</feature>
<evidence type="ECO:0000256" key="8">
    <source>
        <dbReference type="ARBA" id="ARBA00023273"/>
    </source>
</evidence>
<evidence type="ECO:0000256" key="5">
    <source>
        <dbReference type="ARBA" id="ARBA00023054"/>
    </source>
</evidence>
<dbReference type="AlphaFoldDB" id="A0A8T2NYR1"/>
<comment type="caution">
    <text evidence="11">The sequence shown here is derived from an EMBL/GenBank/DDBJ whole genome shotgun (WGS) entry which is preliminary data.</text>
</comment>
<gene>
    <name evidence="11" type="ORF">JZ751_015991</name>
</gene>
<dbReference type="GO" id="GO:0051959">
    <property type="term" value="F:dynein light intermediate chain binding"/>
    <property type="evidence" value="ECO:0007669"/>
    <property type="project" value="TreeGrafter"/>
</dbReference>
<dbReference type="OrthoDB" id="10069524at2759"/>
<dbReference type="GO" id="GO:0060271">
    <property type="term" value="P:cilium assembly"/>
    <property type="evidence" value="ECO:0007669"/>
    <property type="project" value="TreeGrafter"/>
</dbReference>
<comment type="subcellular location">
    <subcellularLocation>
        <location evidence="1">Cell projection</location>
        <location evidence="1">Cilium</location>
    </subcellularLocation>
    <subcellularLocation>
        <location evidence="2">Cytoplasm</location>
        <location evidence="2">Cytoskeleton</location>
        <location evidence="2">Microtubule organizing center</location>
        <location evidence="2">Centrosome</location>
    </subcellularLocation>
    <subcellularLocation>
        <location evidence="3">Cytoplasm</location>
        <location evidence="3">Cytosol</location>
    </subcellularLocation>
</comment>
<protein>
    <recommendedName>
        <fullName evidence="10">RH2 domain-containing protein</fullName>
    </recommendedName>
</protein>
<dbReference type="GO" id="GO:0005813">
    <property type="term" value="C:centrosome"/>
    <property type="evidence" value="ECO:0007669"/>
    <property type="project" value="UniProtKB-SubCell"/>
</dbReference>
<feature type="compositionally biased region" description="Polar residues" evidence="9">
    <location>
        <begin position="108"/>
        <end position="117"/>
    </location>
</feature>
<dbReference type="Pfam" id="PF11461">
    <property type="entry name" value="RILP"/>
    <property type="match status" value="1"/>
</dbReference>
<keyword evidence="4" id="KW-0963">Cytoplasm</keyword>
<dbReference type="GO" id="GO:0036064">
    <property type="term" value="C:ciliary basal body"/>
    <property type="evidence" value="ECO:0007669"/>
    <property type="project" value="TreeGrafter"/>
</dbReference>
<dbReference type="GO" id="GO:0046983">
    <property type="term" value="F:protein dimerization activity"/>
    <property type="evidence" value="ECO:0007669"/>
    <property type="project" value="InterPro"/>
</dbReference>
<dbReference type="Proteomes" id="UP000824540">
    <property type="component" value="Unassembled WGS sequence"/>
</dbReference>
<evidence type="ECO:0000256" key="7">
    <source>
        <dbReference type="ARBA" id="ARBA00023212"/>
    </source>
</evidence>
<evidence type="ECO:0000256" key="3">
    <source>
        <dbReference type="ARBA" id="ARBA00004514"/>
    </source>
</evidence>
<dbReference type="PANTHER" id="PTHR21502:SF6">
    <property type="entry name" value="RILP-LIKE PROTEIN 1"/>
    <property type="match status" value="1"/>
</dbReference>
<evidence type="ECO:0000256" key="2">
    <source>
        <dbReference type="ARBA" id="ARBA00004300"/>
    </source>
</evidence>
<feature type="domain" description="RH2" evidence="10">
    <location>
        <begin position="193"/>
        <end position="262"/>
    </location>
</feature>
<dbReference type="EMBL" id="JAFBMS010000027">
    <property type="protein sequence ID" value="KAG9342568.1"/>
    <property type="molecule type" value="Genomic_DNA"/>
</dbReference>
<keyword evidence="12" id="KW-1185">Reference proteome</keyword>
<dbReference type="SUPFAM" id="SSF161256">
    <property type="entry name" value="RILP dimerisation region"/>
    <property type="match status" value="1"/>
</dbReference>
<organism evidence="11 12">
    <name type="scientific">Albula glossodonta</name>
    <name type="common">roundjaw bonefish</name>
    <dbReference type="NCBI Taxonomy" id="121402"/>
    <lineage>
        <taxon>Eukaryota</taxon>
        <taxon>Metazoa</taxon>
        <taxon>Chordata</taxon>
        <taxon>Craniata</taxon>
        <taxon>Vertebrata</taxon>
        <taxon>Euteleostomi</taxon>
        <taxon>Actinopterygii</taxon>
        <taxon>Neopterygii</taxon>
        <taxon>Teleostei</taxon>
        <taxon>Albuliformes</taxon>
        <taxon>Albulidae</taxon>
        <taxon>Albula</taxon>
    </lineage>
</organism>
<dbReference type="Gene3D" id="6.10.230.10">
    <property type="match status" value="1"/>
</dbReference>
<dbReference type="InterPro" id="IPR021563">
    <property type="entry name" value="RILP_dimer"/>
</dbReference>
<keyword evidence="6" id="KW-0969">Cilium</keyword>
<reference evidence="11" key="1">
    <citation type="thesis" date="2021" institute="BYU ScholarsArchive" country="Provo, UT, USA">
        <title>Applications of and Algorithms for Genome Assembly and Genomic Analyses with an Emphasis on Marine Teleosts.</title>
        <authorList>
            <person name="Pickett B.D."/>
        </authorList>
    </citation>
    <scope>NUCLEOTIDE SEQUENCE</scope>
    <source>
        <strain evidence="11">HI-2016</strain>
    </source>
</reference>
<dbReference type="PROSITE" id="PS51777">
    <property type="entry name" value="RH2"/>
    <property type="match status" value="1"/>
</dbReference>
<feature type="region of interest" description="Disordered" evidence="9">
    <location>
        <begin position="226"/>
        <end position="255"/>
    </location>
</feature>
<evidence type="ECO:0000256" key="4">
    <source>
        <dbReference type="ARBA" id="ARBA00022490"/>
    </source>
</evidence>
<dbReference type="PANTHER" id="PTHR21502">
    <property type="entry name" value="ZINC FINGER PROTEIN DZIP1"/>
    <property type="match status" value="1"/>
</dbReference>
<evidence type="ECO:0000256" key="6">
    <source>
        <dbReference type="ARBA" id="ARBA00023069"/>
    </source>
</evidence>
<keyword evidence="5" id="KW-0175">Coiled coil</keyword>
<keyword evidence="7" id="KW-0206">Cytoskeleton</keyword>
<sequence>MSEGQGVGGEGRLGLAHLPLFHRLGQLCPTPSLYSCTSPSHTIRLSPCISIPPAPSIPLSACPTCLSMPLPYSISPSVFPIPSFYPSITPHPPISLYPSHSISLFLCPTQSPPNAAESQDLVGSENRAPPETSPELPPPEEGDNEDDDDDDDDNEVEEEAVVPCPDPNPVSEALCEEDLAGDRNALDAKDPNRPRFTLQELRDVLHERNELKAKVFMLQEEIAYYRSEDPEDETGPSTPSPSPIPRASPRPNAQPESGIKRLVFLRGCGLREAWRWHWRQHRRVICTLLSSSPPFSFFSRDKRRSSQRNVQLDDSFGSWAGKDDVYTEQAQEALQHCSGGCHAHAARVSLYNSISSYPRSTPAIAAGALNHEAASVEQGIFELRGETDDVENLGHGLQRAFETTEAVKQAKM</sequence>
<feature type="compositionally biased region" description="Pro residues" evidence="9">
    <location>
        <begin position="238"/>
        <end position="248"/>
    </location>
</feature>
<keyword evidence="8" id="KW-0966">Cell projection</keyword>
<evidence type="ECO:0000313" key="11">
    <source>
        <dbReference type="EMBL" id="KAG9342568.1"/>
    </source>
</evidence>
<feature type="region of interest" description="Disordered" evidence="9">
    <location>
        <begin position="108"/>
        <end position="172"/>
    </location>
</feature>
<proteinExistence type="predicted"/>
<evidence type="ECO:0000259" key="10">
    <source>
        <dbReference type="PROSITE" id="PS51777"/>
    </source>
</evidence>
<dbReference type="InterPro" id="IPR051241">
    <property type="entry name" value="DZIP_RILPL"/>
</dbReference>
<dbReference type="InterPro" id="IPR034744">
    <property type="entry name" value="RH2"/>
</dbReference>
<accession>A0A8T2NYR1</accession>
<evidence type="ECO:0000256" key="1">
    <source>
        <dbReference type="ARBA" id="ARBA00004138"/>
    </source>
</evidence>
<name>A0A8T2NYR1_9TELE</name>